<name>A0A1Y3LKT6_PSEPU</name>
<dbReference type="InterPro" id="IPR025048">
    <property type="entry name" value="DUF3987"/>
</dbReference>
<accession>A0A1Y3LKT6</accession>
<reference evidence="1 2" key="1">
    <citation type="submission" date="2017-05" db="EMBL/GenBank/DDBJ databases">
        <title>Whole genome sequence of Pseudomonas putida isolate 1312 commercialized as a biostimulant.</title>
        <authorList>
            <person name="Crovadore J."/>
            <person name="Blanc P."/>
            <person name="Chablais R."/>
            <person name="Cochard B."/>
            <person name="Grizard D."/>
            <person name="Lefort F."/>
        </authorList>
    </citation>
    <scope>NUCLEOTIDE SEQUENCE [LARGE SCALE GENOMIC DNA]</scope>
    <source>
        <strain evidence="1 2">1312</strain>
    </source>
</reference>
<evidence type="ECO:0000313" key="1">
    <source>
        <dbReference type="EMBL" id="OUM37251.1"/>
    </source>
</evidence>
<proteinExistence type="predicted"/>
<organism evidence="1 2">
    <name type="scientific">Pseudomonas putida</name>
    <name type="common">Arthrobacter siderocapsulatus</name>
    <dbReference type="NCBI Taxonomy" id="303"/>
    <lineage>
        <taxon>Bacteria</taxon>
        <taxon>Pseudomonadati</taxon>
        <taxon>Pseudomonadota</taxon>
        <taxon>Gammaproteobacteria</taxon>
        <taxon>Pseudomonadales</taxon>
        <taxon>Pseudomonadaceae</taxon>
        <taxon>Pseudomonas</taxon>
    </lineage>
</organism>
<evidence type="ECO:0008006" key="3">
    <source>
        <dbReference type="Google" id="ProtNLM"/>
    </source>
</evidence>
<sequence>MSFSSFGSWGGSALEGGFPRYMSLPVIVSAVDEAEGHIKAPRALVFSSALTAIATASQGLIDVCKPNGQIVPASLMLLTIANSGERKSTAENIFLRGVRNFQDEKDLIYLKKLSDWNAKWSVWEARRKAILKEILRSGDEEEGEEYQIFMAHMGNEPVKPRRFKLIYEDATSEALFLGLYQNIPAAGLISSEGGGVLTGKAFNDLSKQNALWSGDAITVDRVSSESYELRARLTVSIMVQEKTFLSYMAKNGEISRGSGLWARFLVCNPRSTQGTRLIGGGVATWSCCEKFSERIGEILKESVGFLMDPARSRLVIRFSQAAAQKWIEIFNAIESGIGPGGRFFGMGDHASKLADNIARVAALFHFFERRSGDIALETLDAAIDVCFWYSGEFLRLFSSPPQEEIDAQELDDWLQVRREAGERFVPKNIILQKGPGKLRKVKRLDSAIEVLSAQGKVSRSKFENVTYLDILPEYSMSNFSSRTIISPYKSSI</sequence>
<dbReference type="Proteomes" id="UP000196082">
    <property type="component" value="Unassembled WGS sequence"/>
</dbReference>
<protein>
    <recommendedName>
        <fullName evidence="3">DUF3987 domain-containing protein</fullName>
    </recommendedName>
</protein>
<evidence type="ECO:0000313" key="2">
    <source>
        <dbReference type="Proteomes" id="UP000196082"/>
    </source>
</evidence>
<dbReference type="RefSeq" id="WP_086974781.1">
    <property type="nucleotide sequence ID" value="NZ_NFSB01000057.1"/>
</dbReference>
<gene>
    <name evidence="1" type="ORF">B8W72_04700</name>
</gene>
<dbReference type="Pfam" id="PF13148">
    <property type="entry name" value="DUF3987"/>
    <property type="match status" value="1"/>
</dbReference>
<dbReference type="EMBL" id="NFSB01000057">
    <property type="protein sequence ID" value="OUM37251.1"/>
    <property type="molecule type" value="Genomic_DNA"/>
</dbReference>
<comment type="caution">
    <text evidence="1">The sequence shown here is derived from an EMBL/GenBank/DDBJ whole genome shotgun (WGS) entry which is preliminary data.</text>
</comment>
<dbReference type="AlphaFoldDB" id="A0A1Y3LKT6"/>